<proteinExistence type="predicted"/>
<feature type="domain" description="Myb-like" evidence="1">
    <location>
        <begin position="77"/>
        <end position="120"/>
    </location>
</feature>
<comment type="caution">
    <text evidence="4">The sequence shown here is derived from an EMBL/GenBank/DDBJ whole genome shotgun (WGS) entry which is preliminary data.</text>
</comment>
<gene>
    <name evidence="4" type="ORF">CL6EHI_007310</name>
</gene>
<feature type="domain" description="HTH myb-type" evidence="3">
    <location>
        <begin position="75"/>
        <end position="124"/>
    </location>
</feature>
<evidence type="ECO:0000259" key="1">
    <source>
        <dbReference type="PROSITE" id="PS50090"/>
    </source>
</evidence>
<dbReference type="OMA" id="QFLINGM"/>
<dbReference type="SMART" id="SM00717">
    <property type="entry name" value="SANT"/>
    <property type="match status" value="2"/>
</dbReference>
<accession>A0A5K1UZB4</accession>
<dbReference type="InterPro" id="IPR050560">
    <property type="entry name" value="MYB_TF"/>
</dbReference>
<dbReference type="VEuPathDB" id="AmoebaDB:EHI_007310"/>
<feature type="domain" description="SANT" evidence="2">
    <location>
        <begin position="22"/>
        <end position="74"/>
    </location>
</feature>
<dbReference type="InterPro" id="IPR017884">
    <property type="entry name" value="SANT_dom"/>
</dbReference>
<dbReference type="InterPro" id="IPR009057">
    <property type="entry name" value="Homeodomain-like_sf"/>
</dbReference>
<dbReference type="VEuPathDB" id="AmoebaDB:EHI7A_196910"/>
<dbReference type="SUPFAM" id="SSF46689">
    <property type="entry name" value="Homeodomain-like"/>
    <property type="match status" value="1"/>
</dbReference>
<sequence length="160" mass="18718">MSSCIHTPSTNNSSDSDIIKKKIVRIWTTREEMQLMEGIKRYGTNNWEEVASMVPTRTKKQCRERYLNNNESIYHRPWSQEEDCLILQKRKEIGNKWTTIASCLEGRSPNDVKNHFFGRLKKLNCIEKETNPHTTNKILNEISTVQSVFKPVEQSLFSII</sequence>
<dbReference type="PANTHER" id="PTHR45614:SF299">
    <property type="entry name" value="MYB-LIKE DNA-BINDING DOMAIN CONTAINING PROTEIN"/>
    <property type="match status" value="1"/>
</dbReference>
<feature type="domain" description="HTH myb-type" evidence="3">
    <location>
        <begin position="27"/>
        <end position="74"/>
    </location>
</feature>
<reference evidence="4 5" key="1">
    <citation type="submission" date="2016-05" db="EMBL/GenBank/DDBJ databases">
        <title>First whole genome sequencing of Entamoeba histolytica HM1:IMSS-clone-6.</title>
        <authorList>
            <person name="Mukherjee Avik.K."/>
            <person name="Izumyama S."/>
            <person name="Nakada-Tsukui K."/>
            <person name="Nozaki T."/>
        </authorList>
    </citation>
    <scope>NUCLEOTIDE SEQUENCE [LARGE SCALE GENOMIC DNA]</scope>
    <source>
        <strain evidence="4 5">HM1:IMSS clone 6</strain>
    </source>
</reference>
<dbReference type="VEuPathDB" id="AmoebaDB:KM1_300230"/>
<dbReference type="GO" id="GO:0005634">
    <property type="term" value="C:nucleus"/>
    <property type="evidence" value="ECO:0007669"/>
    <property type="project" value="TreeGrafter"/>
</dbReference>
<dbReference type="PROSITE" id="PS50090">
    <property type="entry name" value="MYB_LIKE"/>
    <property type="match status" value="2"/>
</dbReference>
<dbReference type="AlphaFoldDB" id="A0A5K1UZB4"/>
<dbReference type="VEuPathDB" id="AmoebaDB:EHI8A_129030"/>
<dbReference type="VEuPathDB" id="AmoebaDB:EHI5A_038770"/>
<evidence type="ECO:0000313" key="5">
    <source>
        <dbReference type="Proteomes" id="UP000078387"/>
    </source>
</evidence>
<dbReference type="Pfam" id="PF00249">
    <property type="entry name" value="Myb_DNA-binding"/>
    <property type="match status" value="2"/>
</dbReference>
<dbReference type="EMBL" id="BDEQ01000001">
    <property type="protein sequence ID" value="GAT97428.1"/>
    <property type="molecule type" value="Genomic_DNA"/>
</dbReference>
<dbReference type="GO" id="GO:0000981">
    <property type="term" value="F:DNA-binding transcription factor activity, RNA polymerase II-specific"/>
    <property type="evidence" value="ECO:0007669"/>
    <property type="project" value="TreeGrafter"/>
</dbReference>
<keyword evidence="4" id="KW-0238">DNA-binding</keyword>
<protein>
    <submittedName>
        <fullName evidence="4">Myb-like DNA-binding domain containing protein</fullName>
    </submittedName>
</protein>
<evidence type="ECO:0000259" key="2">
    <source>
        <dbReference type="PROSITE" id="PS51293"/>
    </source>
</evidence>
<evidence type="ECO:0000259" key="3">
    <source>
        <dbReference type="PROSITE" id="PS51294"/>
    </source>
</evidence>
<dbReference type="GO" id="GO:0000978">
    <property type="term" value="F:RNA polymerase II cis-regulatory region sequence-specific DNA binding"/>
    <property type="evidence" value="ECO:0007669"/>
    <property type="project" value="TreeGrafter"/>
</dbReference>
<organism evidence="4 5">
    <name type="scientific">Entamoeba histolytica</name>
    <dbReference type="NCBI Taxonomy" id="5759"/>
    <lineage>
        <taxon>Eukaryota</taxon>
        <taxon>Amoebozoa</taxon>
        <taxon>Evosea</taxon>
        <taxon>Archamoebae</taxon>
        <taxon>Mastigamoebida</taxon>
        <taxon>Entamoebidae</taxon>
        <taxon>Entamoeba</taxon>
    </lineage>
</organism>
<dbReference type="PANTHER" id="PTHR45614">
    <property type="entry name" value="MYB PROTEIN-RELATED"/>
    <property type="match status" value="1"/>
</dbReference>
<dbReference type="CDD" id="cd00167">
    <property type="entry name" value="SANT"/>
    <property type="match status" value="2"/>
</dbReference>
<dbReference type="PROSITE" id="PS51294">
    <property type="entry name" value="HTH_MYB"/>
    <property type="match status" value="2"/>
</dbReference>
<feature type="domain" description="Myb-like" evidence="1">
    <location>
        <begin position="27"/>
        <end position="70"/>
    </location>
</feature>
<dbReference type="PROSITE" id="PS51293">
    <property type="entry name" value="SANT"/>
    <property type="match status" value="1"/>
</dbReference>
<dbReference type="InterPro" id="IPR001005">
    <property type="entry name" value="SANT/Myb"/>
</dbReference>
<dbReference type="Proteomes" id="UP000078387">
    <property type="component" value="Unassembled WGS sequence"/>
</dbReference>
<dbReference type="Gene3D" id="1.10.10.60">
    <property type="entry name" value="Homeodomain-like"/>
    <property type="match status" value="2"/>
</dbReference>
<name>A0A5K1UZB4_ENTHI</name>
<dbReference type="InterPro" id="IPR017930">
    <property type="entry name" value="Myb_dom"/>
</dbReference>
<evidence type="ECO:0000313" key="4">
    <source>
        <dbReference type="EMBL" id="GAT97428.1"/>
    </source>
</evidence>